<gene>
    <name evidence="2" type="ORF">F4692_002374</name>
</gene>
<dbReference type="Pfam" id="PF24693">
    <property type="entry name" value="DUF7660"/>
    <property type="match status" value="1"/>
</dbReference>
<reference evidence="2 3" key="1">
    <citation type="submission" date="2020-07" db="EMBL/GenBank/DDBJ databases">
        <authorList>
            <person name="Partida-Martinez L."/>
            <person name="Huntemann M."/>
            <person name="Clum A."/>
            <person name="Wang J."/>
            <person name="Palaniappan K."/>
            <person name="Ritter S."/>
            <person name="Chen I.-M."/>
            <person name="Stamatis D."/>
            <person name="Reddy T."/>
            <person name="O'Malley R."/>
            <person name="Daum C."/>
            <person name="Shapiro N."/>
            <person name="Ivanova N."/>
            <person name="Kyrpides N."/>
            <person name="Woyke T."/>
        </authorList>
    </citation>
    <scope>NUCLEOTIDE SEQUENCE [LARGE SCALE GENOMIC DNA]</scope>
    <source>
        <strain evidence="2 3">AT2.17</strain>
    </source>
</reference>
<comment type="caution">
    <text evidence="2">The sequence shown here is derived from an EMBL/GenBank/DDBJ whole genome shotgun (WGS) entry which is preliminary data.</text>
</comment>
<feature type="domain" description="DUF7660" evidence="1">
    <location>
        <begin position="21"/>
        <end position="93"/>
    </location>
</feature>
<evidence type="ECO:0000313" key="3">
    <source>
        <dbReference type="Proteomes" id="UP000549911"/>
    </source>
</evidence>
<protein>
    <recommendedName>
        <fullName evidence="1">DUF7660 domain-containing protein</fullName>
    </recommendedName>
</protein>
<dbReference type="RefSeq" id="WP_218858401.1">
    <property type="nucleotide sequence ID" value="NZ_JACCBW010000002.1"/>
</dbReference>
<evidence type="ECO:0000313" key="2">
    <source>
        <dbReference type="EMBL" id="NYE37241.1"/>
    </source>
</evidence>
<dbReference type="AlphaFoldDB" id="A0A7Y9KQ14"/>
<proteinExistence type="predicted"/>
<dbReference type="InterPro" id="IPR056077">
    <property type="entry name" value="DUF7660"/>
</dbReference>
<reference evidence="2 3" key="2">
    <citation type="submission" date="2020-08" db="EMBL/GenBank/DDBJ databases">
        <title>The Agave Microbiome: Exploring the role of microbial communities in plant adaptations to desert environments.</title>
        <authorList>
            <person name="Partida-Martinez L.P."/>
        </authorList>
    </citation>
    <scope>NUCLEOTIDE SEQUENCE [LARGE SCALE GENOMIC DNA]</scope>
    <source>
        <strain evidence="2 3">AT2.17</strain>
    </source>
</reference>
<name>A0A7Y9KQ14_9ACTN</name>
<evidence type="ECO:0000259" key="1">
    <source>
        <dbReference type="Pfam" id="PF24693"/>
    </source>
</evidence>
<keyword evidence="3" id="KW-1185">Reference proteome</keyword>
<dbReference type="Proteomes" id="UP000549911">
    <property type="component" value="Unassembled WGS sequence"/>
</dbReference>
<dbReference type="EMBL" id="JACCBW010000002">
    <property type="protein sequence ID" value="NYE37241.1"/>
    <property type="molecule type" value="Genomic_DNA"/>
</dbReference>
<sequence length="93" mass="10339">MARRYETGRSTTADASSVTDRDSFAYFLEVVLGDFRLGDGESEWENATLDRFLEALAAFAEARVTDGPGQDMDQDRGSWRLFAQMVVAATGYE</sequence>
<accession>A0A7Y9KQ14</accession>
<organism evidence="2 3">
    <name type="scientific">Nocardioides cavernae</name>
    <dbReference type="NCBI Taxonomy" id="1921566"/>
    <lineage>
        <taxon>Bacteria</taxon>
        <taxon>Bacillati</taxon>
        <taxon>Actinomycetota</taxon>
        <taxon>Actinomycetes</taxon>
        <taxon>Propionibacteriales</taxon>
        <taxon>Nocardioidaceae</taxon>
        <taxon>Nocardioides</taxon>
    </lineage>
</organism>